<dbReference type="KEGG" id="fvr:FVEG_08789"/>
<reference evidence="1 2" key="1">
    <citation type="journal article" date="2010" name="Nature">
        <title>Comparative genomics reveals mobile pathogenicity chromosomes in Fusarium.</title>
        <authorList>
            <person name="Ma L.J."/>
            <person name="van der Does H.C."/>
            <person name="Borkovich K.A."/>
            <person name="Coleman J.J."/>
            <person name="Daboussi M.J."/>
            <person name="Di Pietro A."/>
            <person name="Dufresne M."/>
            <person name="Freitag M."/>
            <person name="Grabherr M."/>
            <person name="Henrissat B."/>
            <person name="Houterman P.M."/>
            <person name="Kang S."/>
            <person name="Shim W.B."/>
            <person name="Woloshuk C."/>
            <person name="Xie X."/>
            <person name="Xu J.R."/>
            <person name="Antoniw J."/>
            <person name="Baker S.E."/>
            <person name="Bluhm B.H."/>
            <person name="Breakspear A."/>
            <person name="Brown D.W."/>
            <person name="Butchko R.A."/>
            <person name="Chapman S."/>
            <person name="Coulson R."/>
            <person name="Coutinho P.M."/>
            <person name="Danchin E.G."/>
            <person name="Diener A."/>
            <person name="Gale L.R."/>
            <person name="Gardiner D.M."/>
            <person name="Goff S."/>
            <person name="Hammond-Kosack K.E."/>
            <person name="Hilburn K."/>
            <person name="Hua-Van A."/>
            <person name="Jonkers W."/>
            <person name="Kazan K."/>
            <person name="Kodira C.D."/>
            <person name="Koehrsen M."/>
            <person name="Kumar L."/>
            <person name="Lee Y.H."/>
            <person name="Li L."/>
            <person name="Manners J.M."/>
            <person name="Miranda-Saavedra D."/>
            <person name="Mukherjee M."/>
            <person name="Park G."/>
            <person name="Park J."/>
            <person name="Park S.Y."/>
            <person name="Proctor R.H."/>
            <person name="Regev A."/>
            <person name="Ruiz-Roldan M.C."/>
            <person name="Sain D."/>
            <person name="Sakthikumar S."/>
            <person name="Sykes S."/>
            <person name="Schwartz D.C."/>
            <person name="Turgeon B.G."/>
            <person name="Wapinski I."/>
            <person name="Yoder O."/>
            <person name="Young S."/>
            <person name="Zeng Q."/>
            <person name="Zhou S."/>
            <person name="Galagan J."/>
            <person name="Cuomo C.A."/>
            <person name="Kistler H.C."/>
            <person name="Rep M."/>
        </authorList>
    </citation>
    <scope>NUCLEOTIDE SEQUENCE [LARGE SCALE GENOMIC DNA]</scope>
    <source>
        <strain evidence="2">M3125 / FGSC 7600</strain>
    </source>
</reference>
<gene>
    <name evidence="1" type="ORF">FVEG_08789</name>
</gene>
<evidence type="ECO:0000313" key="2">
    <source>
        <dbReference type="Proteomes" id="UP000009096"/>
    </source>
</evidence>
<name>W7MNN6_GIBM7</name>
<dbReference type="EMBL" id="DS022252">
    <property type="protein sequence ID" value="EWG49200.1"/>
    <property type="molecule type" value="Genomic_DNA"/>
</dbReference>
<dbReference type="GeneID" id="30066492"/>
<evidence type="ECO:0000313" key="1">
    <source>
        <dbReference type="EMBL" id="EWG49200.1"/>
    </source>
</evidence>
<dbReference type="EMBL" id="CM000587">
    <property type="protein sequence ID" value="EWG49200.1"/>
    <property type="molecule type" value="Genomic_DNA"/>
</dbReference>
<dbReference type="eggNOG" id="ENOG502T3NE">
    <property type="taxonomic scope" value="Eukaryota"/>
</dbReference>
<dbReference type="STRING" id="334819.W7MNN6"/>
<organism evidence="1 2">
    <name type="scientific">Gibberella moniliformis (strain M3125 / FGSC 7600)</name>
    <name type="common">Maize ear and stalk rot fungus</name>
    <name type="synonym">Fusarium verticillioides</name>
    <dbReference type="NCBI Taxonomy" id="334819"/>
    <lineage>
        <taxon>Eukaryota</taxon>
        <taxon>Fungi</taxon>
        <taxon>Dikarya</taxon>
        <taxon>Ascomycota</taxon>
        <taxon>Pezizomycotina</taxon>
        <taxon>Sordariomycetes</taxon>
        <taxon>Hypocreomycetidae</taxon>
        <taxon>Hypocreales</taxon>
        <taxon>Nectriaceae</taxon>
        <taxon>Fusarium</taxon>
        <taxon>Fusarium fujikuroi species complex</taxon>
    </lineage>
</organism>
<dbReference type="AlphaFoldDB" id="W7MNN6"/>
<keyword evidence="2" id="KW-1185">Reference proteome</keyword>
<dbReference type="OrthoDB" id="4763081at2759"/>
<sequence>MSSLVGGVPGHHRLRTQCGICSKTLLVGISFVTLLGDGLEPESGVCLDRAVFPDSRSIRVGAKYICWAPSCRRCTDATEAVGLHSTCLNLFQENCKIDKAVDRLWITIGKRNLWQRAPMLHLDRETGLDIEIVREKAEAYGIRLLKLLPAELIQMVQEYSDSATFWRYIHVLSTARELSRLMPDTAPPVISIPLCNILSWTRGNYAAVLSNNCPPVVRLTLDHRGIRKVERLSKSSYEPGHRSDREAFVIGPAACFQDVVAVLKFHVLRLELPASLSGFHIWDTPSPPGIEDCDFYGRVTPSMQFKTTNLRSVTGLTFFFSFSKLYAIHVHTRAKPYATKTFDRLPAKRQESIVWIYLPMPRDEEITAIAMRLKVEGGGATTQKPFFMIRTKLAGDVYVGPCHLRQHRDIVLSQSSPELLIHNVADVGPATVFGTYPRRQHHDSLPPFNSRWPNMDPLLHLMFEHMYLSVAQLKDVTGIQVLEDENFECKGMIFDYSNGAQRALGDCRFGHYHAKTYLRPRRLCYCHVQPTPAIVRGVHVEIGSESDHAHSGDDWKCSKMEGNIEFWFSKEHSVIVCHPVENTASP</sequence>
<dbReference type="RefSeq" id="XP_018755391.1">
    <property type="nucleotide sequence ID" value="XM_018897670.1"/>
</dbReference>
<protein>
    <submittedName>
        <fullName evidence="1">Uncharacterized protein</fullName>
    </submittedName>
</protein>
<dbReference type="VEuPathDB" id="FungiDB:FVEG_08789"/>
<dbReference type="Proteomes" id="UP000009096">
    <property type="component" value="Chromosome 10"/>
</dbReference>
<accession>W7MNN6</accession>
<proteinExistence type="predicted"/>